<proteinExistence type="predicted"/>
<reference evidence="1 2" key="2">
    <citation type="submission" date="2016-12" db="EMBL/GenBank/DDBJ databases">
        <title>Draft Genome Sequence of Cystobacter ferrugineus Strain Cbfe23.</title>
        <authorList>
            <person name="Akbar S."/>
            <person name="Dowd S.E."/>
            <person name="Stevens D.C."/>
        </authorList>
    </citation>
    <scope>NUCLEOTIDE SEQUENCE [LARGE SCALE GENOMIC DNA]</scope>
    <source>
        <strain evidence="1 2">Cbfe23</strain>
    </source>
</reference>
<evidence type="ECO:0000313" key="1">
    <source>
        <dbReference type="EMBL" id="OJH42568.1"/>
    </source>
</evidence>
<dbReference type="EMBL" id="MPIN01000001">
    <property type="protein sequence ID" value="OJH42568.1"/>
    <property type="molecule type" value="Genomic_DNA"/>
</dbReference>
<reference evidence="2" key="1">
    <citation type="submission" date="2016-11" db="EMBL/GenBank/DDBJ databases">
        <authorList>
            <person name="Shukria A."/>
            <person name="Stevens D.C."/>
        </authorList>
    </citation>
    <scope>NUCLEOTIDE SEQUENCE [LARGE SCALE GENOMIC DNA]</scope>
    <source>
        <strain evidence="2">Cbfe23</strain>
    </source>
</reference>
<evidence type="ECO:0008006" key="3">
    <source>
        <dbReference type="Google" id="ProtNLM"/>
    </source>
</evidence>
<name>A0A1L9BK74_9BACT</name>
<dbReference type="STRING" id="83449.BON30_05100"/>
<accession>A0A1L9BK74</accession>
<dbReference type="RefSeq" id="WP_071896663.1">
    <property type="nucleotide sequence ID" value="NZ_MPIN01000001.1"/>
</dbReference>
<keyword evidence="2" id="KW-1185">Reference proteome</keyword>
<comment type="caution">
    <text evidence="1">The sequence shown here is derived from an EMBL/GenBank/DDBJ whole genome shotgun (WGS) entry which is preliminary data.</text>
</comment>
<dbReference type="Proteomes" id="UP000182229">
    <property type="component" value="Unassembled WGS sequence"/>
</dbReference>
<gene>
    <name evidence="1" type="ORF">BON30_05100</name>
</gene>
<dbReference type="Pfam" id="PF11876">
    <property type="entry name" value="TsiV"/>
    <property type="match status" value="1"/>
</dbReference>
<protein>
    <recommendedName>
        <fullName evidence="3">DUF3396 domain-containing protein</fullName>
    </recommendedName>
</protein>
<dbReference type="AlphaFoldDB" id="A0A1L9BK74"/>
<organism evidence="1 2">
    <name type="scientific">Cystobacter ferrugineus</name>
    <dbReference type="NCBI Taxonomy" id="83449"/>
    <lineage>
        <taxon>Bacteria</taxon>
        <taxon>Pseudomonadati</taxon>
        <taxon>Myxococcota</taxon>
        <taxon>Myxococcia</taxon>
        <taxon>Myxococcales</taxon>
        <taxon>Cystobacterineae</taxon>
        <taxon>Archangiaceae</taxon>
        <taxon>Cystobacter</taxon>
    </lineage>
</organism>
<sequence length="294" mass="33802">MNGRYLHFKGHTPAGLHILRDGLVMNFFIQRSHREIGDSIARALEIYRRSAGAEKLGFYTGEEGYILPIDPWASTYIQQQLIDWDGCVIQLWEHDDQWSGYRFDYRGRMLGTETYTRSPDAVSCASFWLPTEYLEEQGPARVKELAVALARELPLTSGYASLAFNGMMDTFRVGPLIHDLCFRYPGLDIVDDNVTYDLGTRPKGAYWLNFYGQPLLDKLGGVAGLRERLTLPGISVEQLQPDKVLVQLGEWPEADGEMRPYRQLARVLEPHLYQEARPVLPAEVMRRWERRFLD</sequence>
<evidence type="ECO:0000313" key="2">
    <source>
        <dbReference type="Proteomes" id="UP000182229"/>
    </source>
</evidence>
<dbReference type="InterPro" id="IPR021815">
    <property type="entry name" value="TsiV"/>
</dbReference>